<dbReference type="SUPFAM" id="SSF55136">
    <property type="entry name" value="Probable bacterial effector-binding domain"/>
    <property type="match status" value="1"/>
</dbReference>
<dbReference type="EMBL" id="QASA01000001">
    <property type="protein sequence ID" value="RDC63653.1"/>
    <property type="molecule type" value="Genomic_DNA"/>
</dbReference>
<sequence>MHLRLEMLPEKYLLGKSLQMTFEENKTQELWRSFLPLRPEIKNKANADLYAVEEFEPDFFYRFNPHQLFTRWAAQEVTSWEIIPAGLETLVIPAGLYAVFLHRGPASSGAATYAYIFNQWLPHAPYNLDQRPHLAIMGEKYKNEDSDSEEEIWIPVKPKF</sequence>
<dbReference type="SMART" id="SM00871">
    <property type="entry name" value="AraC_E_bind"/>
    <property type="match status" value="1"/>
</dbReference>
<evidence type="ECO:0000313" key="2">
    <source>
        <dbReference type="EMBL" id="RDC63653.1"/>
    </source>
</evidence>
<evidence type="ECO:0000313" key="3">
    <source>
        <dbReference type="Proteomes" id="UP000253919"/>
    </source>
</evidence>
<dbReference type="InterPro" id="IPR010499">
    <property type="entry name" value="AraC_E-bd"/>
</dbReference>
<feature type="domain" description="AraC effector-binding" evidence="1">
    <location>
        <begin position="1"/>
        <end position="157"/>
    </location>
</feature>
<accession>A0A369QFG4</accession>
<dbReference type="Pfam" id="PF06445">
    <property type="entry name" value="GyrI-like"/>
    <property type="match status" value="1"/>
</dbReference>
<reference evidence="2 3" key="1">
    <citation type="submission" date="2018-04" db="EMBL/GenBank/DDBJ databases">
        <title>Adhaeribacter sp. HMF7616 genome sequencing and assembly.</title>
        <authorList>
            <person name="Kang H."/>
            <person name="Kang J."/>
            <person name="Cha I."/>
            <person name="Kim H."/>
            <person name="Joh K."/>
        </authorList>
    </citation>
    <scope>NUCLEOTIDE SEQUENCE [LARGE SCALE GENOMIC DNA]</scope>
    <source>
        <strain evidence="2 3">HMF7616</strain>
    </source>
</reference>
<dbReference type="Gene3D" id="3.20.80.10">
    <property type="entry name" value="Regulatory factor, effector binding domain"/>
    <property type="match status" value="1"/>
</dbReference>
<dbReference type="OrthoDB" id="8560232at2"/>
<organism evidence="2 3">
    <name type="scientific">Adhaeribacter pallidiroseus</name>
    <dbReference type="NCBI Taxonomy" id="2072847"/>
    <lineage>
        <taxon>Bacteria</taxon>
        <taxon>Pseudomonadati</taxon>
        <taxon>Bacteroidota</taxon>
        <taxon>Cytophagia</taxon>
        <taxon>Cytophagales</taxon>
        <taxon>Hymenobacteraceae</taxon>
        <taxon>Adhaeribacter</taxon>
    </lineage>
</organism>
<comment type="caution">
    <text evidence="2">The sequence shown here is derived from an EMBL/GenBank/DDBJ whole genome shotgun (WGS) entry which is preliminary data.</text>
</comment>
<dbReference type="AlphaFoldDB" id="A0A369QFG4"/>
<dbReference type="PANTHER" id="PTHR36444">
    <property type="entry name" value="TRANSCRIPTIONAL REGULATOR PROTEIN YOBU-RELATED"/>
    <property type="match status" value="1"/>
</dbReference>
<protein>
    <recommendedName>
        <fullName evidence="1">AraC effector-binding domain-containing protein</fullName>
    </recommendedName>
</protein>
<dbReference type="InterPro" id="IPR029442">
    <property type="entry name" value="GyrI-like"/>
</dbReference>
<dbReference type="InterPro" id="IPR011256">
    <property type="entry name" value="Reg_factor_effector_dom_sf"/>
</dbReference>
<proteinExistence type="predicted"/>
<dbReference type="RefSeq" id="WP_115372917.1">
    <property type="nucleotide sequence ID" value="NZ_QASA01000001.1"/>
</dbReference>
<dbReference type="Proteomes" id="UP000253919">
    <property type="component" value="Unassembled WGS sequence"/>
</dbReference>
<gene>
    <name evidence="2" type="ORF">AHMF7616_02258</name>
</gene>
<dbReference type="InterPro" id="IPR053182">
    <property type="entry name" value="YobU-like_regulator"/>
</dbReference>
<evidence type="ECO:0000259" key="1">
    <source>
        <dbReference type="SMART" id="SM00871"/>
    </source>
</evidence>
<dbReference type="PANTHER" id="PTHR36444:SF2">
    <property type="entry name" value="TRANSCRIPTIONAL REGULATOR PROTEIN YOBU-RELATED"/>
    <property type="match status" value="1"/>
</dbReference>
<name>A0A369QFG4_9BACT</name>
<keyword evidence="3" id="KW-1185">Reference proteome</keyword>